<dbReference type="Gene3D" id="3.40.50.720">
    <property type="entry name" value="NAD(P)-binding Rossmann-like Domain"/>
    <property type="match status" value="1"/>
</dbReference>
<name>A0A447QS79_SERRU</name>
<dbReference type="Pfam" id="PF01370">
    <property type="entry name" value="Epimerase"/>
    <property type="match status" value="1"/>
</dbReference>
<reference evidence="2 3" key="1">
    <citation type="submission" date="2018-12" db="EMBL/GenBank/DDBJ databases">
        <authorList>
            <consortium name="Pathogen Informatics"/>
        </authorList>
    </citation>
    <scope>NUCLEOTIDE SEQUENCE [LARGE SCALE GENOMIC DNA]</scope>
    <source>
        <strain evidence="2 3">NCTC9419</strain>
    </source>
</reference>
<dbReference type="Proteomes" id="UP000271603">
    <property type="component" value="Chromosome"/>
</dbReference>
<proteinExistence type="predicted"/>
<dbReference type="InterPro" id="IPR001509">
    <property type="entry name" value="Epimerase_deHydtase"/>
</dbReference>
<accession>A0A447QS79</accession>
<evidence type="ECO:0000313" key="2">
    <source>
        <dbReference type="EMBL" id="VEA72848.1"/>
    </source>
</evidence>
<organism evidence="2 3">
    <name type="scientific">Serratia rubidaea</name>
    <name type="common">Serratia marinorubra</name>
    <dbReference type="NCBI Taxonomy" id="61652"/>
    <lineage>
        <taxon>Bacteria</taxon>
        <taxon>Pseudomonadati</taxon>
        <taxon>Pseudomonadota</taxon>
        <taxon>Gammaproteobacteria</taxon>
        <taxon>Enterobacterales</taxon>
        <taxon>Yersiniaceae</taxon>
        <taxon>Serratia</taxon>
    </lineage>
</organism>
<feature type="domain" description="NAD-dependent epimerase/dehydratase" evidence="1">
    <location>
        <begin position="2"/>
        <end position="59"/>
    </location>
</feature>
<dbReference type="InterPro" id="IPR036291">
    <property type="entry name" value="NAD(P)-bd_dom_sf"/>
</dbReference>
<evidence type="ECO:0000313" key="3">
    <source>
        <dbReference type="Proteomes" id="UP000271603"/>
    </source>
</evidence>
<evidence type="ECO:0000259" key="1">
    <source>
        <dbReference type="Pfam" id="PF01370"/>
    </source>
</evidence>
<dbReference type="SUPFAM" id="SSF51735">
    <property type="entry name" value="NAD(P)-binding Rossmann-fold domains"/>
    <property type="match status" value="1"/>
</dbReference>
<protein>
    <recommendedName>
        <fullName evidence="1">NAD-dependent epimerase/dehydratase domain-containing protein</fullName>
    </recommendedName>
</protein>
<dbReference type="EMBL" id="LR134155">
    <property type="protein sequence ID" value="VEA72848.1"/>
    <property type="molecule type" value="Genomic_DNA"/>
</dbReference>
<dbReference type="AlphaFoldDB" id="A0A447QS79"/>
<gene>
    <name evidence="2" type="ORF">NCTC9419_04465</name>
</gene>
<sequence>MAAAYGVSQFIHISSPAIYFDYHHHRNVPEDFRPARYANEFARSKAAGEQVIQHLALANRRPTSPSYALRGCSGRTTT</sequence>